<sequence length="206" mass="23647">MSRAGQAASQLLNFSAGQPPENFSAAKFCRKIFLLRSCLKATPNVTRPSPTFTIELAPFAAISCLYSPSLVREGRHLRLYYRYQNSKKLDKDFCWLPQHNDKNRKNFTKCGSTRMRDIFIDIRKSGVYRASRELAAVGEGCIVKINFKSQKKQMRCDKYKYLRVIVEDLSCTQHVIYWPGRSGSSGRLVEKIVHIVPYDPAIVWDD</sequence>
<name>A0AAV7GNT6_DENCH</name>
<keyword evidence="2" id="KW-1185">Reference proteome</keyword>
<protein>
    <submittedName>
        <fullName evidence="1">Uncharacterized protein</fullName>
    </submittedName>
</protein>
<proteinExistence type="predicted"/>
<evidence type="ECO:0000313" key="2">
    <source>
        <dbReference type="Proteomes" id="UP000775213"/>
    </source>
</evidence>
<organism evidence="1 2">
    <name type="scientific">Dendrobium chrysotoxum</name>
    <name type="common">Orchid</name>
    <dbReference type="NCBI Taxonomy" id="161865"/>
    <lineage>
        <taxon>Eukaryota</taxon>
        <taxon>Viridiplantae</taxon>
        <taxon>Streptophyta</taxon>
        <taxon>Embryophyta</taxon>
        <taxon>Tracheophyta</taxon>
        <taxon>Spermatophyta</taxon>
        <taxon>Magnoliopsida</taxon>
        <taxon>Liliopsida</taxon>
        <taxon>Asparagales</taxon>
        <taxon>Orchidaceae</taxon>
        <taxon>Epidendroideae</taxon>
        <taxon>Malaxideae</taxon>
        <taxon>Dendrobiinae</taxon>
        <taxon>Dendrobium</taxon>
    </lineage>
</organism>
<accession>A0AAV7GNT6</accession>
<evidence type="ECO:0000313" key="1">
    <source>
        <dbReference type="EMBL" id="KAH0463530.1"/>
    </source>
</evidence>
<dbReference type="AlphaFoldDB" id="A0AAV7GNT6"/>
<gene>
    <name evidence="1" type="ORF">IEQ34_008112</name>
</gene>
<dbReference type="Proteomes" id="UP000775213">
    <property type="component" value="Unassembled WGS sequence"/>
</dbReference>
<comment type="caution">
    <text evidence="1">The sequence shown here is derived from an EMBL/GenBank/DDBJ whole genome shotgun (WGS) entry which is preliminary data.</text>
</comment>
<dbReference type="EMBL" id="JAGFBR010000008">
    <property type="protein sequence ID" value="KAH0463530.1"/>
    <property type="molecule type" value="Genomic_DNA"/>
</dbReference>
<reference evidence="1 2" key="1">
    <citation type="journal article" date="2021" name="Hortic Res">
        <title>Chromosome-scale assembly of the Dendrobium chrysotoxum genome enhances the understanding of orchid evolution.</title>
        <authorList>
            <person name="Zhang Y."/>
            <person name="Zhang G.Q."/>
            <person name="Zhang D."/>
            <person name="Liu X.D."/>
            <person name="Xu X.Y."/>
            <person name="Sun W.H."/>
            <person name="Yu X."/>
            <person name="Zhu X."/>
            <person name="Wang Z.W."/>
            <person name="Zhao X."/>
            <person name="Zhong W.Y."/>
            <person name="Chen H."/>
            <person name="Yin W.L."/>
            <person name="Huang T."/>
            <person name="Niu S.C."/>
            <person name="Liu Z.J."/>
        </authorList>
    </citation>
    <scope>NUCLEOTIDE SEQUENCE [LARGE SCALE GENOMIC DNA]</scope>
    <source>
        <strain evidence="1">Lindl</strain>
    </source>
</reference>